<proteinExistence type="predicted"/>
<name>A0A2N0ZJG6_9BACI</name>
<evidence type="ECO:0000313" key="2">
    <source>
        <dbReference type="Proteomes" id="UP000233343"/>
    </source>
</evidence>
<dbReference type="RefSeq" id="WP_066192699.1">
    <property type="nucleotide sequence ID" value="NZ_JARMMB010000020.1"/>
</dbReference>
<gene>
    <name evidence="1" type="ORF">CWS20_07135</name>
</gene>
<dbReference type="AlphaFoldDB" id="A0A2N0ZJG6"/>
<accession>A0A2N0ZJG6</accession>
<evidence type="ECO:0000313" key="1">
    <source>
        <dbReference type="EMBL" id="PKG29634.1"/>
    </source>
</evidence>
<dbReference type="PROSITE" id="PS51257">
    <property type="entry name" value="PROKAR_LIPOPROTEIN"/>
    <property type="match status" value="1"/>
</dbReference>
<protein>
    <submittedName>
        <fullName evidence="1">Uncharacterized protein</fullName>
    </submittedName>
</protein>
<sequence>MRVCLLAFIVFLAGCTQSSKMELEKQIALKNDAPEKFSVDQQEFEMIPFYRPYLDYVSEQHSIKGNRDEAFSSLVVQHLQNWINCRKRLLV</sequence>
<organism evidence="1 2">
    <name type="scientific">Cytobacillus horneckiae</name>
    <dbReference type="NCBI Taxonomy" id="549687"/>
    <lineage>
        <taxon>Bacteria</taxon>
        <taxon>Bacillati</taxon>
        <taxon>Bacillota</taxon>
        <taxon>Bacilli</taxon>
        <taxon>Bacillales</taxon>
        <taxon>Bacillaceae</taxon>
        <taxon>Cytobacillus</taxon>
    </lineage>
</organism>
<reference evidence="1 2" key="1">
    <citation type="journal article" date="2010" name="Int. J. Syst. Evol. Microbiol.">
        <title>Bacillus horneckiae sp. nov., isolated from a spacecraft-assembly clean room.</title>
        <authorList>
            <person name="Vaishampayan P."/>
            <person name="Probst A."/>
            <person name="Krishnamurthi S."/>
            <person name="Ghosh S."/>
            <person name="Osman S."/>
            <person name="McDowall A."/>
            <person name="Ruckmani A."/>
            <person name="Mayilraj S."/>
            <person name="Venkateswaran K."/>
        </authorList>
    </citation>
    <scope>NUCLEOTIDE SEQUENCE [LARGE SCALE GENOMIC DNA]</scope>
    <source>
        <strain evidence="2">1PO1SC</strain>
    </source>
</reference>
<keyword evidence="2" id="KW-1185">Reference proteome</keyword>
<dbReference type="EMBL" id="PISD01000013">
    <property type="protein sequence ID" value="PKG29634.1"/>
    <property type="molecule type" value="Genomic_DNA"/>
</dbReference>
<dbReference type="Proteomes" id="UP000233343">
    <property type="component" value="Unassembled WGS sequence"/>
</dbReference>
<comment type="caution">
    <text evidence="1">The sequence shown here is derived from an EMBL/GenBank/DDBJ whole genome shotgun (WGS) entry which is preliminary data.</text>
</comment>